<dbReference type="Pfam" id="PF14310">
    <property type="entry name" value="Fn3-like"/>
    <property type="match status" value="1"/>
</dbReference>
<sequence length="432" mass="46785">MERYEQEHREALRKLAPECMVLLKSDGSFPLEGPQPVALYGAGARHTVKGGTGSGDVNTRSFRTVEEGLEKAGCTITTKAWLDGYAAARQKAKRAADKAILDQIAREGLSEVLWGLGNTTPDFDYSLPMDGAGECAVYVLSRISGEGADRSTAPGDFALRPREIREILTLNRRYRRFLLVLNTAGVVDLSPVTGEVRNILLLGQLGSVTGDAFADVLLGKAYPSGKLTATWAPWEDYCQEGDFGRMDDTRYREGVYVGYRYFDSVGKAPLFPFGYGSGYTAFSIQGQEVRLQGRQAVVTAAVKNTGSRPGKEVVQLYVGKPAGKLDQPYQELAAFAKTPELQPGQTATLALAFDLTQIASYDSETAASVLEKGLYRLYLGNSSRDTALVGALRLDRTVTVRPLAHAGGKPDFVDWKPADSGITLQLPPLPQG</sequence>
<dbReference type="GO" id="GO:0005975">
    <property type="term" value="P:carbohydrate metabolic process"/>
    <property type="evidence" value="ECO:0007669"/>
    <property type="project" value="InterPro"/>
</dbReference>
<feature type="domain" description="Fibronectin type III-like" evidence="3">
    <location>
        <begin position="312"/>
        <end position="383"/>
    </location>
</feature>
<protein>
    <submittedName>
        <fullName evidence="4">Glycoside hydrolase family 3 C-terminal domain-containing protein</fullName>
    </submittedName>
</protein>
<dbReference type="InterPro" id="IPR013783">
    <property type="entry name" value="Ig-like_fold"/>
</dbReference>
<dbReference type="EMBL" id="DXBO01000059">
    <property type="protein sequence ID" value="HIZ47946.1"/>
    <property type="molecule type" value="Genomic_DNA"/>
</dbReference>
<keyword evidence="2 4" id="KW-0378">Hydrolase</keyword>
<evidence type="ECO:0000256" key="2">
    <source>
        <dbReference type="ARBA" id="ARBA00022801"/>
    </source>
</evidence>
<feature type="non-terminal residue" evidence="4">
    <location>
        <position position="432"/>
    </location>
</feature>
<name>A0A9D2JFI9_9FIRM</name>
<dbReference type="InterPro" id="IPR002772">
    <property type="entry name" value="Glyco_hydro_3_C"/>
</dbReference>
<comment type="similarity">
    <text evidence="1">Belongs to the glycosyl hydrolase 3 family.</text>
</comment>
<evidence type="ECO:0000256" key="1">
    <source>
        <dbReference type="ARBA" id="ARBA00005336"/>
    </source>
</evidence>
<dbReference type="Gene3D" id="3.40.50.1700">
    <property type="entry name" value="Glycoside hydrolase family 3 C-terminal domain"/>
    <property type="match status" value="1"/>
</dbReference>
<dbReference type="Proteomes" id="UP000824031">
    <property type="component" value="Unassembled WGS sequence"/>
</dbReference>
<dbReference type="PANTHER" id="PTHR42715">
    <property type="entry name" value="BETA-GLUCOSIDASE"/>
    <property type="match status" value="1"/>
</dbReference>
<dbReference type="SUPFAM" id="SSF52279">
    <property type="entry name" value="Beta-D-glucan exohydrolase, C-terminal domain"/>
    <property type="match status" value="1"/>
</dbReference>
<reference evidence="4" key="2">
    <citation type="submission" date="2021-04" db="EMBL/GenBank/DDBJ databases">
        <authorList>
            <person name="Gilroy R."/>
        </authorList>
    </citation>
    <scope>NUCLEOTIDE SEQUENCE</scope>
    <source>
        <strain evidence="4">3436</strain>
    </source>
</reference>
<organism evidence="4 5">
    <name type="scientific">Candidatus Gemmiger excrementavium</name>
    <dbReference type="NCBI Taxonomy" id="2838608"/>
    <lineage>
        <taxon>Bacteria</taxon>
        <taxon>Bacillati</taxon>
        <taxon>Bacillota</taxon>
        <taxon>Clostridia</taxon>
        <taxon>Eubacteriales</taxon>
        <taxon>Gemmiger</taxon>
    </lineage>
</organism>
<evidence type="ECO:0000313" key="4">
    <source>
        <dbReference type="EMBL" id="HIZ47946.1"/>
    </source>
</evidence>
<dbReference type="Pfam" id="PF01915">
    <property type="entry name" value="Glyco_hydro_3_C"/>
    <property type="match status" value="1"/>
</dbReference>
<dbReference type="GO" id="GO:0004553">
    <property type="term" value="F:hydrolase activity, hydrolyzing O-glycosyl compounds"/>
    <property type="evidence" value="ECO:0007669"/>
    <property type="project" value="InterPro"/>
</dbReference>
<dbReference type="Gene3D" id="2.60.40.10">
    <property type="entry name" value="Immunoglobulins"/>
    <property type="match status" value="1"/>
</dbReference>
<dbReference type="InterPro" id="IPR026891">
    <property type="entry name" value="Fn3-like"/>
</dbReference>
<dbReference type="InterPro" id="IPR036881">
    <property type="entry name" value="Glyco_hydro_3_C_sf"/>
</dbReference>
<dbReference type="AlphaFoldDB" id="A0A9D2JFI9"/>
<comment type="caution">
    <text evidence="4">The sequence shown here is derived from an EMBL/GenBank/DDBJ whole genome shotgun (WGS) entry which is preliminary data.</text>
</comment>
<dbReference type="InterPro" id="IPR050288">
    <property type="entry name" value="Cellulose_deg_GH3"/>
</dbReference>
<evidence type="ECO:0000313" key="5">
    <source>
        <dbReference type="Proteomes" id="UP000824031"/>
    </source>
</evidence>
<reference evidence="4" key="1">
    <citation type="journal article" date="2021" name="PeerJ">
        <title>Extensive microbial diversity within the chicken gut microbiome revealed by metagenomics and culture.</title>
        <authorList>
            <person name="Gilroy R."/>
            <person name="Ravi A."/>
            <person name="Getino M."/>
            <person name="Pursley I."/>
            <person name="Horton D.L."/>
            <person name="Alikhan N.F."/>
            <person name="Baker D."/>
            <person name="Gharbi K."/>
            <person name="Hall N."/>
            <person name="Watson M."/>
            <person name="Adriaenssens E.M."/>
            <person name="Foster-Nyarko E."/>
            <person name="Jarju S."/>
            <person name="Secka A."/>
            <person name="Antonio M."/>
            <person name="Oren A."/>
            <person name="Chaudhuri R.R."/>
            <person name="La Ragione R."/>
            <person name="Hildebrand F."/>
            <person name="Pallen M.J."/>
        </authorList>
    </citation>
    <scope>NUCLEOTIDE SEQUENCE</scope>
    <source>
        <strain evidence="4">3436</strain>
    </source>
</reference>
<dbReference type="PANTHER" id="PTHR42715:SF10">
    <property type="entry name" value="BETA-GLUCOSIDASE"/>
    <property type="match status" value="1"/>
</dbReference>
<proteinExistence type="inferred from homology"/>
<evidence type="ECO:0000259" key="3">
    <source>
        <dbReference type="SMART" id="SM01217"/>
    </source>
</evidence>
<dbReference type="SMART" id="SM01217">
    <property type="entry name" value="Fn3_like"/>
    <property type="match status" value="1"/>
</dbReference>
<gene>
    <name evidence="4" type="ORF">H9810_04425</name>
</gene>
<accession>A0A9D2JFI9</accession>